<evidence type="ECO:0000259" key="10">
    <source>
        <dbReference type="PROSITE" id="PS51987"/>
    </source>
</evidence>
<name>A0ABX2TCH4_9PROT</name>
<dbReference type="InterPro" id="IPR036651">
    <property type="entry name" value="Gln_synt_N_sf"/>
</dbReference>
<dbReference type="RefSeq" id="WP_180282727.1">
    <property type="nucleotide sequence ID" value="NZ_JABFDB010000010.1"/>
</dbReference>
<keyword evidence="3" id="KW-0436">Ligase</keyword>
<dbReference type="InterPro" id="IPR014746">
    <property type="entry name" value="Gln_synth/guanido_kin_cat_dom"/>
</dbReference>
<dbReference type="SUPFAM" id="SSF54368">
    <property type="entry name" value="Glutamine synthetase, N-terminal domain"/>
    <property type="match status" value="1"/>
</dbReference>
<evidence type="ECO:0000256" key="4">
    <source>
        <dbReference type="ARBA" id="ARBA00022741"/>
    </source>
</evidence>
<reference evidence="11 12" key="1">
    <citation type="submission" date="2020-05" db="EMBL/GenBank/DDBJ databases">
        <title>Azospirillum oleiclasticum sp. nov, a nitrogen-fixing and heavy crude oil-emulsifying bacterium isolated from the crude oil of Yumen Oilfield.</title>
        <authorList>
            <person name="Wu D."/>
            <person name="Cai M."/>
            <person name="Zhang X."/>
        </authorList>
    </citation>
    <scope>NUCLEOTIDE SEQUENCE [LARGE SCALE GENOMIC DNA]</scope>
    <source>
        <strain evidence="11 12">ROY-1-1-2</strain>
    </source>
</reference>
<keyword evidence="5" id="KW-0067">ATP-binding</keyword>
<evidence type="ECO:0000259" key="9">
    <source>
        <dbReference type="PROSITE" id="PS51986"/>
    </source>
</evidence>
<evidence type="ECO:0000256" key="2">
    <source>
        <dbReference type="ARBA" id="ARBA00003117"/>
    </source>
</evidence>
<dbReference type="PANTHER" id="PTHR43785:SF12">
    <property type="entry name" value="TYPE-1 GLUTAMINE SYNTHETASE 2"/>
    <property type="match status" value="1"/>
</dbReference>
<evidence type="ECO:0000256" key="6">
    <source>
        <dbReference type="ARBA" id="ARBA00023231"/>
    </source>
</evidence>
<dbReference type="PROSITE" id="PS51986">
    <property type="entry name" value="GS_BETA_GRASP"/>
    <property type="match status" value="1"/>
</dbReference>
<keyword evidence="12" id="KW-1185">Reference proteome</keyword>
<comment type="function">
    <text evidence="2">Catalyzes the ATP-dependent biosynthesis of glutamine from glutamate and ammonia.</text>
</comment>
<feature type="domain" description="GS beta-grasp" evidence="9">
    <location>
        <begin position="29"/>
        <end position="130"/>
    </location>
</feature>
<keyword evidence="4" id="KW-0547">Nucleotide-binding</keyword>
<dbReference type="PROSITE" id="PS51987">
    <property type="entry name" value="GS_CATALYTIC"/>
    <property type="match status" value="1"/>
</dbReference>
<dbReference type="SMART" id="SM01230">
    <property type="entry name" value="Gln-synt_C"/>
    <property type="match status" value="1"/>
</dbReference>
<proteinExistence type="inferred from homology"/>
<keyword evidence="6" id="KW-0535">Nitrogen fixation</keyword>
<evidence type="ECO:0000256" key="5">
    <source>
        <dbReference type="ARBA" id="ARBA00022840"/>
    </source>
</evidence>
<evidence type="ECO:0000313" key="12">
    <source>
        <dbReference type="Proteomes" id="UP000584642"/>
    </source>
</evidence>
<dbReference type="Proteomes" id="UP000584642">
    <property type="component" value="Unassembled WGS sequence"/>
</dbReference>
<comment type="cofactor">
    <cofactor evidence="1">
        <name>Mg(2+)</name>
        <dbReference type="ChEBI" id="CHEBI:18420"/>
    </cofactor>
</comment>
<evidence type="ECO:0000256" key="8">
    <source>
        <dbReference type="RuleBase" id="RU000384"/>
    </source>
</evidence>
<gene>
    <name evidence="11" type="ORF">HND93_14625</name>
</gene>
<evidence type="ECO:0000256" key="3">
    <source>
        <dbReference type="ARBA" id="ARBA00022598"/>
    </source>
</evidence>
<dbReference type="InterPro" id="IPR008146">
    <property type="entry name" value="Gln_synth_cat_dom"/>
</dbReference>
<dbReference type="InterPro" id="IPR008147">
    <property type="entry name" value="Gln_synt_N"/>
</dbReference>
<feature type="domain" description="GS catalytic" evidence="10">
    <location>
        <begin position="137"/>
        <end position="478"/>
    </location>
</feature>
<comment type="similarity">
    <text evidence="7 8">Belongs to the glutamine synthetase family.</text>
</comment>
<evidence type="ECO:0000256" key="7">
    <source>
        <dbReference type="PROSITE-ProRule" id="PRU01330"/>
    </source>
</evidence>
<organism evidence="11 12">
    <name type="scientific">Azospirillum oleiclasticum</name>
    <dbReference type="NCBI Taxonomy" id="2735135"/>
    <lineage>
        <taxon>Bacteria</taxon>
        <taxon>Pseudomonadati</taxon>
        <taxon>Pseudomonadota</taxon>
        <taxon>Alphaproteobacteria</taxon>
        <taxon>Rhodospirillales</taxon>
        <taxon>Azospirillaceae</taxon>
        <taxon>Azospirillum</taxon>
    </lineage>
</organism>
<dbReference type="Gene3D" id="3.10.20.70">
    <property type="entry name" value="Glutamine synthetase, N-terminal domain"/>
    <property type="match status" value="1"/>
</dbReference>
<dbReference type="Gene3D" id="3.30.590.10">
    <property type="entry name" value="Glutamine synthetase/guanido kinase, catalytic domain"/>
    <property type="match status" value="1"/>
</dbReference>
<dbReference type="SUPFAM" id="SSF55931">
    <property type="entry name" value="Glutamine synthetase/guanido kinase"/>
    <property type="match status" value="1"/>
</dbReference>
<accession>A0ABX2TCH4</accession>
<evidence type="ECO:0000313" key="11">
    <source>
        <dbReference type="EMBL" id="NYZ20946.1"/>
    </source>
</evidence>
<dbReference type="EMBL" id="JABFDB010000010">
    <property type="protein sequence ID" value="NYZ20946.1"/>
    <property type="molecule type" value="Genomic_DNA"/>
</dbReference>
<dbReference type="Pfam" id="PF00120">
    <property type="entry name" value="Gln-synt_C"/>
    <property type="match status" value="1"/>
</dbReference>
<dbReference type="PANTHER" id="PTHR43785">
    <property type="entry name" value="GAMMA-GLUTAMYLPUTRESCINE SYNTHETASE"/>
    <property type="match status" value="1"/>
</dbReference>
<comment type="caution">
    <text evidence="11">The sequence shown here is derived from an EMBL/GenBank/DDBJ whole genome shotgun (WGS) entry which is preliminary data.</text>
</comment>
<evidence type="ECO:0000256" key="1">
    <source>
        <dbReference type="ARBA" id="ARBA00001946"/>
    </source>
</evidence>
<sequence length="478" mass="52099">MADPVDRPGPWSAEQEQAALRLVAEIDAGRIEVVRFLFADQHGVLRGKALVGAAASKALRRGVSLTTTLIAKDTSHRTVFPVFTTGGGFDMPQMQGASDLLLVPDPSTWRALPWAPNNAWILCDLHFPDGTPVSFCSRRVARRALGGLAAEGVSLTAGLEVEFHLFRVPDRNIRPDQSGQPGMPPEFGLLSTGAQYLTEVTYDAVEPVMEIFRRQLLALGLPLASMEVEFGPSQFEFTFAPTQGIDTADNMVLFRTAMKEIARRHGLHATFMCRPRMPNAASSGWHLHQSLTGPDGRNLFVPEAGEGDLSAIGRHYLAGLLAHAPGAAVMAAPTINAYKRYRAYSLAPDRVVWARDNRGAMIRMIGGAGDPATRLENRVGEPAANPYLYLASQAVSGLDGLRRRLDPGPAADVPYEAPGPVLPRTLGEAVAALRADPVLAEGFGEGFVDYYARIKEAEIRRFESEVSEWEHREYFDLF</sequence>
<protein>
    <submittedName>
        <fullName evidence="11">Glutamine synthetase</fullName>
    </submittedName>
</protein>